<feature type="domain" description="Csd3 N-terminal" evidence="8">
    <location>
        <begin position="22"/>
        <end position="104"/>
    </location>
</feature>
<keyword evidence="3" id="KW-0479">Metal-binding</keyword>
<evidence type="ECO:0000259" key="8">
    <source>
        <dbReference type="Pfam" id="PF18059"/>
    </source>
</evidence>
<evidence type="ECO:0000256" key="1">
    <source>
        <dbReference type="ARBA" id="ARBA00001947"/>
    </source>
</evidence>
<keyword evidence="2" id="KW-0645">Protease</keyword>
<protein>
    <submittedName>
        <fullName evidence="9">Membrane proteins related to metalloendopeptidases</fullName>
    </submittedName>
</protein>
<dbReference type="AlphaFoldDB" id="A0A1W1D1W1"/>
<keyword evidence="5" id="KW-0862">Zinc</keyword>
<keyword evidence="4" id="KW-0378">Hydrolase</keyword>
<keyword evidence="6" id="KW-0482">Metalloprotease</keyword>
<organism evidence="9">
    <name type="scientific">hydrothermal vent metagenome</name>
    <dbReference type="NCBI Taxonomy" id="652676"/>
    <lineage>
        <taxon>unclassified sequences</taxon>
        <taxon>metagenomes</taxon>
        <taxon>ecological metagenomes</taxon>
    </lineage>
</organism>
<proteinExistence type="predicted"/>
<sequence>MLRLFFIISLCVSLFGAEVEQKRWPKDKTYLGFLQDHHLPLRDLYYNLDKDDQILTQEMVPGIHYSVVKKEDGTVDQLLLPLNDELQIHIYFDNGKYFFEIIPIIKTKKTEAFMLHITSSPHYNIIKETHSVKLAKIFISAFQNSLDFKNNIRKGDRLVMIYDQFYRLGNEFSMPILKAAMIEMQGKKHFIYLNYDNEYYNENGTKVQGFLLNMPVHGARISSPFTKRRWHPILKRWKAHLGVDLAIRRGTPVHAAGSGRIIYAARAGSYGNLIKIQHSDGYETRYAHLKSFRRGIRRGKYVKKGEVIAYVGTTGRSTGPHLHFELRKNGEAIDPFKIVQVTKKRLRGRKKAKFLELRDKYNKEIYYHLNHQTKFIKKAKMPRKCYFSKFTLLDESKE</sequence>
<dbReference type="CDD" id="cd12797">
    <property type="entry name" value="M23_peptidase"/>
    <property type="match status" value="1"/>
</dbReference>
<evidence type="ECO:0000259" key="7">
    <source>
        <dbReference type="Pfam" id="PF01551"/>
    </source>
</evidence>
<dbReference type="InterPro" id="IPR016047">
    <property type="entry name" value="M23ase_b-sheet_dom"/>
</dbReference>
<evidence type="ECO:0000256" key="3">
    <source>
        <dbReference type="ARBA" id="ARBA00022723"/>
    </source>
</evidence>
<dbReference type="GO" id="GO:0006508">
    <property type="term" value="P:proteolysis"/>
    <property type="evidence" value="ECO:0007669"/>
    <property type="project" value="UniProtKB-KW"/>
</dbReference>
<dbReference type="InterPro" id="IPR011055">
    <property type="entry name" value="Dup_hybrid_motif"/>
</dbReference>
<evidence type="ECO:0000313" key="9">
    <source>
        <dbReference type="EMBL" id="SFV74442.1"/>
    </source>
</evidence>
<dbReference type="PANTHER" id="PTHR21666">
    <property type="entry name" value="PEPTIDASE-RELATED"/>
    <property type="match status" value="1"/>
</dbReference>
<evidence type="ECO:0000256" key="2">
    <source>
        <dbReference type="ARBA" id="ARBA00022670"/>
    </source>
</evidence>
<dbReference type="InterPro" id="IPR040653">
    <property type="entry name" value="Csd3_N"/>
</dbReference>
<dbReference type="Gene3D" id="2.70.70.10">
    <property type="entry name" value="Glucose Permease (Domain IIA)"/>
    <property type="match status" value="1"/>
</dbReference>
<dbReference type="Gene3D" id="3.10.450.350">
    <property type="match status" value="1"/>
</dbReference>
<dbReference type="EMBL" id="FPHP01000001">
    <property type="protein sequence ID" value="SFV74442.1"/>
    <property type="molecule type" value="Genomic_DNA"/>
</dbReference>
<evidence type="ECO:0000256" key="5">
    <source>
        <dbReference type="ARBA" id="ARBA00022833"/>
    </source>
</evidence>
<evidence type="ECO:0000256" key="4">
    <source>
        <dbReference type="ARBA" id="ARBA00022801"/>
    </source>
</evidence>
<dbReference type="SUPFAM" id="SSF51261">
    <property type="entry name" value="Duplicated hybrid motif"/>
    <property type="match status" value="1"/>
</dbReference>
<dbReference type="PANTHER" id="PTHR21666:SF288">
    <property type="entry name" value="CELL DIVISION PROTEIN YTFB"/>
    <property type="match status" value="1"/>
</dbReference>
<feature type="domain" description="M23ase beta-sheet core" evidence="7">
    <location>
        <begin position="239"/>
        <end position="335"/>
    </location>
</feature>
<name>A0A1W1D1W1_9ZZZZ</name>
<gene>
    <name evidence="9" type="ORF">MNB_SM-3-1354</name>
</gene>
<accession>A0A1W1D1W1</accession>
<comment type="cofactor">
    <cofactor evidence="1">
        <name>Zn(2+)</name>
        <dbReference type="ChEBI" id="CHEBI:29105"/>
    </cofactor>
</comment>
<dbReference type="Pfam" id="PF01551">
    <property type="entry name" value="Peptidase_M23"/>
    <property type="match status" value="1"/>
</dbReference>
<reference evidence="9" key="1">
    <citation type="submission" date="2016-10" db="EMBL/GenBank/DDBJ databases">
        <authorList>
            <person name="de Groot N.N."/>
        </authorList>
    </citation>
    <scope>NUCLEOTIDE SEQUENCE</scope>
</reference>
<dbReference type="GO" id="GO:0004222">
    <property type="term" value="F:metalloendopeptidase activity"/>
    <property type="evidence" value="ECO:0007669"/>
    <property type="project" value="TreeGrafter"/>
</dbReference>
<evidence type="ECO:0000256" key="6">
    <source>
        <dbReference type="ARBA" id="ARBA00023049"/>
    </source>
</evidence>
<dbReference type="InterPro" id="IPR050570">
    <property type="entry name" value="Cell_wall_metabolism_enzyme"/>
</dbReference>
<dbReference type="GO" id="GO:0046872">
    <property type="term" value="F:metal ion binding"/>
    <property type="evidence" value="ECO:0007669"/>
    <property type="project" value="UniProtKB-KW"/>
</dbReference>
<dbReference type="Pfam" id="PF18059">
    <property type="entry name" value="Csd3_N"/>
    <property type="match status" value="1"/>
</dbReference>